<dbReference type="Proteomes" id="UP000604046">
    <property type="component" value="Unassembled WGS sequence"/>
</dbReference>
<feature type="compositionally biased region" description="Basic and acidic residues" evidence="2">
    <location>
        <begin position="641"/>
        <end position="652"/>
    </location>
</feature>
<feature type="region of interest" description="Disordered" evidence="2">
    <location>
        <begin position="581"/>
        <end position="603"/>
    </location>
</feature>
<dbReference type="OrthoDB" id="10684065at2759"/>
<feature type="coiled-coil region" evidence="1">
    <location>
        <begin position="425"/>
        <end position="459"/>
    </location>
</feature>
<dbReference type="AlphaFoldDB" id="A0A812R4P9"/>
<feature type="coiled-coil region" evidence="1">
    <location>
        <begin position="321"/>
        <end position="384"/>
    </location>
</feature>
<evidence type="ECO:0000313" key="4">
    <source>
        <dbReference type="Proteomes" id="UP000604046"/>
    </source>
</evidence>
<feature type="region of interest" description="Disordered" evidence="2">
    <location>
        <begin position="624"/>
        <end position="657"/>
    </location>
</feature>
<name>A0A812R4P9_9DINO</name>
<feature type="coiled-coil region" evidence="1">
    <location>
        <begin position="253"/>
        <end position="297"/>
    </location>
</feature>
<keyword evidence="4" id="KW-1185">Reference proteome</keyword>
<protein>
    <submittedName>
        <fullName evidence="3">Uncharacterized protein</fullName>
    </submittedName>
</protein>
<evidence type="ECO:0000313" key="3">
    <source>
        <dbReference type="EMBL" id="CAE7419245.1"/>
    </source>
</evidence>
<evidence type="ECO:0000256" key="1">
    <source>
        <dbReference type="SAM" id="Coils"/>
    </source>
</evidence>
<gene>
    <name evidence="3" type="ORF">SNAT2548_LOCUS22802</name>
</gene>
<dbReference type="EMBL" id="CAJNDS010002299">
    <property type="protein sequence ID" value="CAE7419245.1"/>
    <property type="molecule type" value="Genomic_DNA"/>
</dbReference>
<evidence type="ECO:0000256" key="2">
    <source>
        <dbReference type="SAM" id="MobiDB-lite"/>
    </source>
</evidence>
<reference evidence="3" key="1">
    <citation type="submission" date="2021-02" db="EMBL/GenBank/DDBJ databases">
        <authorList>
            <person name="Dougan E. K."/>
            <person name="Rhodes N."/>
            <person name="Thang M."/>
            <person name="Chan C."/>
        </authorList>
    </citation>
    <scope>NUCLEOTIDE SEQUENCE</scope>
</reference>
<accession>A0A812R4P9</accession>
<sequence>MATAMATAMGTRLGLEDLEILSDQQLVQTCFRLEGRVRMLAAFLGDLNSEKATLQRQQAMLRERLAELELGQLGPGSPTAHMHAEEDAAPELKVPEEFCLRQSAEGVELSWRAVGSVGPSTSFEVQQLSQGSGGRTRVRSFMFEGQAEAVQRCLIDSVTKSCAFRVRACAEHQGRSVYSDFSAPTFANVESPKGSKSVSWGAAAPSADGAEGLMEVIASGSPPSKARLLPATHHDTPSDALSAERLRHLEGQVEQLRMEVFEHQHSAAELRQESAERLRHLEAREDLELRRREAQEKQLRMEVIDHHHGMAQLQQESAQRLRQLEACEDFELRRREALEEQLRMEVREHQRGMAQLKQESVESLRQLEAREDLEFRRREAQEEQLRMEVFEHQRGFLQLQQESVERLRQLEAREDLEFRRREGQEEQLRMELLQHQRGMTQLEQESAERLRQLEAHENLEFRRREAQEEQLRLEVHEHQAKLVASSESTGSRQDQTTAGSWIHQITSGGTSSAQPEVQKLILGPTSYTHAVPALGTERSGNTVASVLSQPEIAQAEMAQPTAACGSRSPVPAKVLSTSLRSSPISTEARSPVQGSPAFCGTPSSLQWQDARSVEGIPWRVSAACGSELLPPPPRSSPARDIPPEHRDLREPCAPRAPSAPSAHVLTVLTSDNRWETLKFYAGNFEQQASDFLAQKKLKAAFVGGLAAKMKAMVAAGQVQSSVDIVDLI</sequence>
<organism evidence="3 4">
    <name type="scientific">Symbiodinium natans</name>
    <dbReference type="NCBI Taxonomy" id="878477"/>
    <lineage>
        <taxon>Eukaryota</taxon>
        <taxon>Sar</taxon>
        <taxon>Alveolata</taxon>
        <taxon>Dinophyceae</taxon>
        <taxon>Suessiales</taxon>
        <taxon>Symbiodiniaceae</taxon>
        <taxon>Symbiodinium</taxon>
    </lineage>
</organism>
<feature type="coiled-coil region" evidence="1">
    <location>
        <begin position="44"/>
        <end position="71"/>
    </location>
</feature>
<proteinExistence type="predicted"/>
<comment type="caution">
    <text evidence="3">The sequence shown here is derived from an EMBL/GenBank/DDBJ whole genome shotgun (WGS) entry which is preliminary data.</text>
</comment>
<keyword evidence="1" id="KW-0175">Coiled coil</keyword>